<evidence type="ECO:0000256" key="2">
    <source>
        <dbReference type="ARBA" id="ARBA00022525"/>
    </source>
</evidence>
<dbReference type="SUPFAM" id="SSF57196">
    <property type="entry name" value="EGF/Laminin"/>
    <property type="match status" value="1"/>
</dbReference>
<reference evidence="10 11" key="1">
    <citation type="journal article" date="2013" name="Proc. Natl. Acad. Sci. U.S.A.">
        <title>The king cobra genome reveals dynamic gene evolution and adaptation in the snake venom system.</title>
        <authorList>
            <person name="Vonk F.J."/>
            <person name="Casewell N.R."/>
            <person name="Henkel C.V."/>
            <person name="Heimberg A.M."/>
            <person name="Jansen H.J."/>
            <person name="McCleary R.J."/>
            <person name="Kerkkamp H.M."/>
            <person name="Vos R.A."/>
            <person name="Guerreiro I."/>
            <person name="Calvete J.J."/>
            <person name="Wuster W."/>
            <person name="Woods A.E."/>
            <person name="Logan J.M."/>
            <person name="Harrison R.A."/>
            <person name="Castoe T.A."/>
            <person name="de Koning A.P."/>
            <person name="Pollock D.D."/>
            <person name="Yandell M."/>
            <person name="Calderon D."/>
            <person name="Renjifo C."/>
            <person name="Currier R.B."/>
            <person name="Salgado D."/>
            <person name="Pla D."/>
            <person name="Sanz L."/>
            <person name="Hyder A.S."/>
            <person name="Ribeiro J.M."/>
            <person name="Arntzen J.W."/>
            <person name="van den Thillart G.E."/>
            <person name="Boetzer M."/>
            <person name="Pirovano W."/>
            <person name="Dirks R.P."/>
            <person name="Spaink H.P."/>
            <person name="Duboule D."/>
            <person name="McGlinn E."/>
            <person name="Kini R.M."/>
            <person name="Richardson M.K."/>
        </authorList>
    </citation>
    <scope>NUCLEOTIDE SEQUENCE</scope>
    <source>
        <tissue evidence="10">Blood</tissue>
    </source>
</reference>
<dbReference type="SUPFAM" id="SSF57184">
    <property type="entry name" value="Growth factor receptor domain"/>
    <property type="match status" value="1"/>
</dbReference>
<keyword evidence="4" id="KW-0732">Signal</keyword>
<evidence type="ECO:0000313" key="11">
    <source>
        <dbReference type="Proteomes" id="UP000018936"/>
    </source>
</evidence>
<dbReference type="SMART" id="SM00179">
    <property type="entry name" value="EGF_CA"/>
    <property type="match status" value="4"/>
</dbReference>
<protein>
    <submittedName>
        <fullName evidence="10">Fibrillin-2</fullName>
    </submittedName>
</protein>
<keyword evidence="5" id="KW-0677">Repeat</keyword>
<evidence type="ECO:0000256" key="8">
    <source>
        <dbReference type="PROSITE-ProRule" id="PRU00076"/>
    </source>
</evidence>
<feature type="domain" description="EGF-like" evidence="9">
    <location>
        <begin position="33"/>
        <end position="71"/>
    </location>
</feature>
<dbReference type="EMBL" id="AZIM01007378">
    <property type="protein sequence ID" value="ETE57999.1"/>
    <property type="molecule type" value="Genomic_DNA"/>
</dbReference>
<dbReference type="Gene3D" id="2.10.25.10">
    <property type="entry name" value="Laminin"/>
    <property type="match status" value="4"/>
</dbReference>
<dbReference type="InterPro" id="IPR000742">
    <property type="entry name" value="EGF"/>
</dbReference>
<evidence type="ECO:0000256" key="6">
    <source>
        <dbReference type="ARBA" id="ARBA00023157"/>
    </source>
</evidence>
<feature type="non-terminal residue" evidence="10">
    <location>
        <position position="1"/>
    </location>
</feature>
<evidence type="ECO:0000256" key="1">
    <source>
        <dbReference type="ARBA" id="ARBA00004613"/>
    </source>
</evidence>
<comment type="caution">
    <text evidence="10">The sequence shown here is derived from an EMBL/GenBank/DDBJ whole genome shotgun (WGS) entry which is preliminary data.</text>
</comment>
<name>V8N6V6_OPHHA</name>
<evidence type="ECO:0000313" key="10">
    <source>
        <dbReference type="EMBL" id="ETE57999.1"/>
    </source>
</evidence>
<evidence type="ECO:0000256" key="5">
    <source>
        <dbReference type="ARBA" id="ARBA00022737"/>
    </source>
</evidence>
<dbReference type="InterPro" id="IPR001881">
    <property type="entry name" value="EGF-like_Ca-bd_dom"/>
</dbReference>
<dbReference type="SMART" id="SM00181">
    <property type="entry name" value="EGF"/>
    <property type="match status" value="4"/>
</dbReference>
<dbReference type="PANTHER" id="PTHR47333:SF5">
    <property type="entry name" value="FIBRILLIN-3"/>
    <property type="match status" value="1"/>
</dbReference>
<sequence>MARHAKFLCVNVIGSFNCKCPPGFTQHHSSCIDNNECNAQPTLCGSKGHCLNTPGSYNCECQKGFTLDNSGSSCEDENECSSSAICGSASCYNTLGSFKCVCPSGFDFDQALGGCQDVNECAAGGSPCSYGCSNTEGGYLCGCPTGYFRAGQGHCVSGLGFTKESYFPAPPEEDEENLLSPEACYECKINGYPKRGRQRRSVNGTQDHQDLGLSLGSIDVEAPLVFAFNLSDLGRKAHILELLPAVAPLENHIRYVITQGNSDGHFRIREKEGLSYLHVGRKPATPGTYLLEIVSVALSHLRELPKPEAAKDLDSMAGETGQALKMKLQLHLF</sequence>
<feature type="domain" description="EGF-like" evidence="9">
    <location>
        <begin position="76"/>
        <end position="112"/>
    </location>
</feature>
<evidence type="ECO:0000256" key="3">
    <source>
        <dbReference type="ARBA" id="ARBA00022536"/>
    </source>
</evidence>
<dbReference type="PROSITE" id="PS01186">
    <property type="entry name" value="EGF_2"/>
    <property type="match status" value="1"/>
</dbReference>
<keyword evidence="3 8" id="KW-0245">EGF-like domain</keyword>
<dbReference type="PANTHER" id="PTHR47333">
    <property type="entry name" value="VON WILLEBRAND FACTOR C AND EGF DOMAIN-CONTAINING PROTEIN"/>
    <property type="match status" value="1"/>
</dbReference>
<comment type="subcellular location">
    <subcellularLocation>
        <location evidence="1">Secreted</location>
    </subcellularLocation>
</comment>
<keyword evidence="7" id="KW-0325">Glycoprotein</keyword>
<keyword evidence="11" id="KW-1185">Reference proteome</keyword>
<evidence type="ECO:0000256" key="7">
    <source>
        <dbReference type="ARBA" id="ARBA00023180"/>
    </source>
</evidence>
<dbReference type="AlphaFoldDB" id="V8N6V6"/>
<dbReference type="InterPro" id="IPR018097">
    <property type="entry name" value="EGF_Ca-bd_CS"/>
</dbReference>
<dbReference type="PROSITE" id="PS00010">
    <property type="entry name" value="ASX_HYDROXYL"/>
    <property type="match status" value="2"/>
</dbReference>
<proteinExistence type="predicted"/>
<dbReference type="InterPro" id="IPR009030">
    <property type="entry name" value="Growth_fac_rcpt_cys_sf"/>
</dbReference>
<dbReference type="PROSITE" id="PS50026">
    <property type="entry name" value="EGF_3"/>
    <property type="match status" value="2"/>
</dbReference>
<organism evidence="10 11">
    <name type="scientific">Ophiophagus hannah</name>
    <name type="common">King cobra</name>
    <name type="synonym">Naja hannah</name>
    <dbReference type="NCBI Taxonomy" id="8665"/>
    <lineage>
        <taxon>Eukaryota</taxon>
        <taxon>Metazoa</taxon>
        <taxon>Chordata</taxon>
        <taxon>Craniata</taxon>
        <taxon>Vertebrata</taxon>
        <taxon>Euteleostomi</taxon>
        <taxon>Lepidosauria</taxon>
        <taxon>Squamata</taxon>
        <taxon>Bifurcata</taxon>
        <taxon>Unidentata</taxon>
        <taxon>Episquamata</taxon>
        <taxon>Toxicofera</taxon>
        <taxon>Serpentes</taxon>
        <taxon>Colubroidea</taxon>
        <taxon>Elapidae</taxon>
        <taxon>Elapinae</taxon>
        <taxon>Ophiophagus</taxon>
    </lineage>
</organism>
<dbReference type="OrthoDB" id="446173at2759"/>
<evidence type="ECO:0000259" key="9">
    <source>
        <dbReference type="PROSITE" id="PS50026"/>
    </source>
</evidence>
<dbReference type="InterPro" id="IPR049883">
    <property type="entry name" value="NOTCH1_EGF-like"/>
</dbReference>
<keyword evidence="6" id="KW-1015">Disulfide bond</keyword>
<dbReference type="CDD" id="cd00054">
    <property type="entry name" value="EGF_CA"/>
    <property type="match status" value="4"/>
</dbReference>
<dbReference type="FunFam" id="2.10.25.10:FF:000003">
    <property type="entry name" value="fibrillin-1 isoform X1"/>
    <property type="match status" value="1"/>
</dbReference>
<dbReference type="FunFam" id="2.10.25.10:FF:000087">
    <property type="entry name" value="Fibrillin 2"/>
    <property type="match status" value="1"/>
</dbReference>
<evidence type="ECO:0000256" key="4">
    <source>
        <dbReference type="ARBA" id="ARBA00022729"/>
    </source>
</evidence>
<keyword evidence="2" id="KW-0964">Secreted</keyword>
<dbReference type="PROSITE" id="PS01187">
    <property type="entry name" value="EGF_CA"/>
    <property type="match status" value="2"/>
</dbReference>
<comment type="caution">
    <text evidence="8">Lacks conserved residue(s) required for the propagation of feature annotation.</text>
</comment>
<dbReference type="Pfam" id="PF07645">
    <property type="entry name" value="EGF_CA"/>
    <property type="match status" value="4"/>
</dbReference>
<gene>
    <name evidence="10" type="primary">FBN2</name>
    <name evidence="10" type="ORF">L345_16280</name>
</gene>
<dbReference type="GO" id="GO:0005576">
    <property type="term" value="C:extracellular region"/>
    <property type="evidence" value="ECO:0007669"/>
    <property type="project" value="UniProtKB-SubCell"/>
</dbReference>
<dbReference type="InterPro" id="IPR052080">
    <property type="entry name" value="vWF_C/EGF_Fibrillin"/>
</dbReference>
<accession>V8N6V6</accession>
<dbReference type="Proteomes" id="UP000018936">
    <property type="component" value="Unassembled WGS sequence"/>
</dbReference>
<dbReference type="FunFam" id="2.10.25.10:FF:000023">
    <property type="entry name" value="Fibrillin 2"/>
    <property type="match status" value="1"/>
</dbReference>
<dbReference type="GO" id="GO:0005509">
    <property type="term" value="F:calcium ion binding"/>
    <property type="evidence" value="ECO:0007669"/>
    <property type="project" value="InterPro"/>
</dbReference>
<dbReference type="InterPro" id="IPR000152">
    <property type="entry name" value="EGF-type_Asp/Asn_hydroxyl_site"/>
</dbReference>